<dbReference type="PROSITE" id="PS50044">
    <property type="entry name" value="SIGMA54_3"/>
    <property type="match status" value="1"/>
</dbReference>
<keyword evidence="4 9" id="KW-0548">Nucleotidyltransferase</keyword>
<evidence type="ECO:0000256" key="9">
    <source>
        <dbReference type="PIRNR" id="PIRNR000774"/>
    </source>
</evidence>
<dbReference type="PANTHER" id="PTHR32248:SF4">
    <property type="entry name" value="RNA POLYMERASE SIGMA-54 FACTOR"/>
    <property type="match status" value="1"/>
</dbReference>
<keyword evidence="8 9" id="KW-0804">Transcription</keyword>
<dbReference type="RefSeq" id="WP_310458335.1">
    <property type="nucleotide sequence ID" value="NZ_JAVKPH010000022.1"/>
</dbReference>
<dbReference type="EMBL" id="JAVKPH010000022">
    <property type="protein sequence ID" value="MDR5654161.1"/>
    <property type="molecule type" value="Genomic_DNA"/>
</dbReference>
<evidence type="ECO:0000259" key="10">
    <source>
        <dbReference type="Pfam" id="PF04552"/>
    </source>
</evidence>
<evidence type="ECO:0000256" key="1">
    <source>
        <dbReference type="ARBA" id="ARBA00008798"/>
    </source>
</evidence>
<keyword evidence="5 9" id="KW-0805">Transcription regulation</keyword>
<evidence type="ECO:0000256" key="4">
    <source>
        <dbReference type="ARBA" id="ARBA00022695"/>
    </source>
</evidence>
<dbReference type="InterPro" id="IPR000394">
    <property type="entry name" value="RNA_pol_sigma_54"/>
</dbReference>
<evidence type="ECO:0000256" key="5">
    <source>
        <dbReference type="ARBA" id="ARBA00023015"/>
    </source>
</evidence>
<sequence>MQRASLQTRAEAGPRAQTIAVARLLALSAVDIAVLTAQAALENPALRVGFALEEDPPPRRIGAPPLARLDETMAGAAPQSLHEHVARQIPLLVRDRGLLPLAHAWLEGLEPTGWVGLRADEVAARCSAGVGAAEHVLHLLQGAEPDGLFARSLRECLAIQLRARDGLTPTMQALLDHLPLLAAGDLRALADRTGIPPQDLPALIGRLRGLDPKPGAQFQNAPAILPAPDFLIERVEGAGWDLRRGRWLRPTLDIAAPPARALAADLRRAAALAALVENRDRLIWRTAVQAAGWQGDFLDGRRDWPRPMALADVARPLGVHETSVGRIRNHLVIGDGSRAIRLRDLFAPGIATAAGPITPRELTARIAAIAAAPAGALTDEAIRNALLRMGITVSRRTVAKYRGRIG</sequence>
<organism evidence="12 13">
    <name type="scientific">Ruixingdingia sedimenti</name>
    <dbReference type="NCBI Taxonomy" id="3073604"/>
    <lineage>
        <taxon>Bacteria</taxon>
        <taxon>Pseudomonadati</taxon>
        <taxon>Pseudomonadota</taxon>
        <taxon>Alphaproteobacteria</taxon>
        <taxon>Rhodobacterales</taxon>
        <taxon>Paracoccaceae</taxon>
        <taxon>Ruixingdingia</taxon>
    </lineage>
</organism>
<dbReference type="Proteomes" id="UP001247754">
    <property type="component" value="Unassembled WGS sequence"/>
</dbReference>
<evidence type="ECO:0000256" key="2">
    <source>
        <dbReference type="ARBA" id="ARBA00022478"/>
    </source>
</evidence>
<evidence type="ECO:0000313" key="13">
    <source>
        <dbReference type="Proteomes" id="UP001247754"/>
    </source>
</evidence>
<evidence type="ECO:0000259" key="11">
    <source>
        <dbReference type="Pfam" id="PF04963"/>
    </source>
</evidence>
<reference evidence="12 13" key="1">
    <citation type="submission" date="2023-09" db="EMBL/GenBank/DDBJ databases">
        <title>Xinfangfangia sedmenti sp. nov., isolated the sedment.</title>
        <authorList>
            <person name="Xu L."/>
        </authorList>
    </citation>
    <scope>NUCLEOTIDE SEQUENCE [LARGE SCALE GENOMIC DNA]</scope>
    <source>
        <strain evidence="12 13">LG-4</strain>
    </source>
</reference>
<evidence type="ECO:0000256" key="3">
    <source>
        <dbReference type="ARBA" id="ARBA00022679"/>
    </source>
</evidence>
<proteinExistence type="inferred from homology"/>
<comment type="function">
    <text evidence="9">Sigma factors are initiation factors that promote the attachment of RNA polymerase to specific initiation sites and are then released.</text>
</comment>
<dbReference type="Pfam" id="PF04552">
    <property type="entry name" value="Sigma54_DBD"/>
    <property type="match status" value="1"/>
</dbReference>
<gene>
    <name evidence="12" type="ORF">RGD00_16220</name>
</gene>
<dbReference type="PROSITE" id="PS00718">
    <property type="entry name" value="SIGMA54_2"/>
    <property type="match status" value="1"/>
</dbReference>
<evidence type="ECO:0000256" key="8">
    <source>
        <dbReference type="ARBA" id="ARBA00023163"/>
    </source>
</evidence>
<keyword evidence="13" id="KW-1185">Reference proteome</keyword>
<keyword evidence="2 9" id="KW-0240">DNA-directed RNA polymerase</keyword>
<dbReference type="InterPro" id="IPR007634">
    <property type="entry name" value="RNA_pol_sigma_54_DNA-bd"/>
</dbReference>
<name>A0ABU1FBC0_9RHOB</name>
<dbReference type="Gene3D" id="1.10.10.60">
    <property type="entry name" value="Homeodomain-like"/>
    <property type="match status" value="1"/>
</dbReference>
<dbReference type="InterPro" id="IPR007046">
    <property type="entry name" value="RNA_pol_sigma_54_core-bd"/>
</dbReference>
<dbReference type="PIRSF" id="PIRSF000774">
    <property type="entry name" value="RpoN"/>
    <property type="match status" value="1"/>
</dbReference>
<dbReference type="Pfam" id="PF04963">
    <property type="entry name" value="Sigma54_CBD"/>
    <property type="match status" value="1"/>
</dbReference>
<evidence type="ECO:0000313" key="12">
    <source>
        <dbReference type="EMBL" id="MDR5654161.1"/>
    </source>
</evidence>
<keyword evidence="7 9" id="KW-0238">DNA-binding</keyword>
<evidence type="ECO:0000256" key="6">
    <source>
        <dbReference type="ARBA" id="ARBA00023082"/>
    </source>
</evidence>
<dbReference type="PANTHER" id="PTHR32248">
    <property type="entry name" value="RNA POLYMERASE SIGMA-54 FACTOR"/>
    <property type="match status" value="1"/>
</dbReference>
<accession>A0ABU1FBC0</accession>
<feature type="domain" description="RNA polymerase sigma factor 54 DNA-binding" evidence="10">
    <location>
        <begin position="262"/>
        <end position="404"/>
    </location>
</feature>
<comment type="similarity">
    <text evidence="1 9">Belongs to the sigma-54 factor family.</text>
</comment>
<keyword evidence="3 9" id="KW-0808">Transferase</keyword>
<evidence type="ECO:0000256" key="7">
    <source>
        <dbReference type="ARBA" id="ARBA00023125"/>
    </source>
</evidence>
<dbReference type="PRINTS" id="PR00045">
    <property type="entry name" value="SIGMA54FCT"/>
</dbReference>
<keyword evidence="6 9" id="KW-0731">Sigma factor</keyword>
<feature type="domain" description="RNA polymerase sigma factor 54 core-binding" evidence="11">
    <location>
        <begin position="76"/>
        <end position="254"/>
    </location>
</feature>
<protein>
    <recommendedName>
        <fullName evidence="9">RNA polymerase sigma-54 factor</fullName>
    </recommendedName>
</protein>
<comment type="caution">
    <text evidence="12">The sequence shown here is derived from an EMBL/GenBank/DDBJ whole genome shotgun (WGS) entry which is preliminary data.</text>
</comment>